<evidence type="ECO:0000313" key="2">
    <source>
        <dbReference type="EMBL" id="SCF32093.1"/>
    </source>
</evidence>
<dbReference type="PROSITE" id="PS51257">
    <property type="entry name" value="PROKAR_LIPOPROTEIN"/>
    <property type="match status" value="1"/>
</dbReference>
<evidence type="ECO:0000256" key="1">
    <source>
        <dbReference type="SAM" id="SignalP"/>
    </source>
</evidence>
<evidence type="ECO:0000313" key="3">
    <source>
        <dbReference type="Proteomes" id="UP000198242"/>
    </source>
</evidence>
<feature type="signal peptide" evidence="1">
    <location>
        <begin position="1"/>
        <end position="26"/>
    </location>
</feature>
<dbReference type="RefSeq" id="WP_157744649.1">
    <property type="nucleotide sequence ID" value="NZ_LT607411.1"/>
</dbReference>
<keyword evidence="1" id="KW-0732">Signal</keyword>
<gene>
    <name evidence="2" type="ORF">GA0074695_5554</name>
</gene>
<dbReference type="OrthoDB" id="3692307at2"/>
<sequence>MAVRESRGLSLAAGASLLAAVTLAAAAGCAQQEGPPPGSALESAGVDTGRDYAVTLSTHCGIDVTEFGGRWWKAERPVGDPGARPDPSDPSVMRYDGEISGKMRLLSTEKLQFTADTGDLVVRFDPTAESPEICK</sequence>
<accession>A0A1C4ZGE3</accession>
<protein>
    <submittedName>
        <fullName evidence="2">Uncharacterized protein</fullName>
    </submittedName>
</protein>
<organism evidence="2 3">
    <name type="scientific">Micromonospora viridifaciens</name>
    <dbReference type="NCBI Taxonomy" id="1881"/>
    <lineage>
        <taxon>Bacteria</taxon>
        <taxon>Bacillati</taxon>
        <taxon>Actinomycetota</taxon>
        <taxon>Actinomycetes</taxon>
        <taxon>Micromonosporales</taxon>
        <taxon>Micromonosporaceae</taxon>
        <taxon>Micromonospora</taxon>
    </lineage>
</organism>
<proteinExistence type="predicted"/>
<keyword evidence="3" id="KW-1185">Reference proteome</keyword>
<dbReference type="AlphaFoldDB" id="A0A1C4ZGE3"/>
<dbReference type="Proteomes" id="UP000198242">
    <property type="component" value="Chromosome I"/>
</dbReference>
<feature type="chain" id="PRO_5008710184" evidence="1">
    <location>
        <begin position="27"/>
        <end position="135"/>
    </location>
</feature>
<dbReference type="EMBL" id="LT607411">
    <property type="protein sequence ID" value="SCF32093.1"/>
    <property type="molecule type" value="Genomic_DNA"/>
</dbReference>
<name>A0A1C4ZGE3_MICVI</name>
<reference evidence="3" key="1">
    <citation type="submission" date="2016-06" db="EMBL/GenBank/DDBJ databases">
        <authorList>
            <person name="Varghese N."/>
            <person name="Submissions Spin"/>
        </authorList>
    </citation>
    <scope>NUCLEOTIDE SEQUENCE [LARGE SCALE GENOMIC DNA]</scope>
    <source>
        <strain evidence="3">DSM 43909</strain>
    </source>
</reference>